<dbReference type="Gene3D" id="3.40.50.300">
    <property type="entry name" value="P-loop containing nucleotide triphosphate hydrolases"/>
    <property type="match status" value="2"/>
</dbReference>
<gene>
    <name evidence="12" type="ORF">PPACK8108_LOCUS3281</name>
</gene>
<evidence type="ECO:0000313" key="13">
    <source>
        <dbReference type="Proteomes" id="UP001153365"/>
    </source>
</evidence>
<evidence type="ECO:0000256" key="8">
    <source>
        <dbReference type="SAM" id="MobiDB-lite"/>
    </source>
</evidence>
<dbReference type="InterPro" id="IPR003439">
    <property type="entry name" value="ABC_transporter-like_ATP-bd"/>
</dbReference>
<evidence type="ECO:0000259" key="11">
    <source>
        <dbReference type="PROSITE" id="PS50929"/>
    </source>
</evidence>
<feature type="transmembrane region" description="Helical" evidence="9">
    <location>
        <begin position="324"/>
        <end position="343"/>
    </location>
</feature>
<comment type="caution">
    <text evidence="12">The sequence shown here is derived from an EMBL/GenBank/DDBJ whole genome shotgun (WGS) entry which is preliminary data.</text>
</comment>
<name>A0AAV0AMN5_PHAPC</name>
<dbReference type="Gene3D" id="1.20.1560.10">
    <property type="entry name" value="ABC transporter type 1, transmembrane domain"/>
    <property type="match status" value="4"/>
</dbReference>
<dbReference type="CDD" id="cd18578">
    <property type="entry name" value="ABC_6TM_Pgp_ABCB1_D2_like"/>
    <property type="match status" value="1"/>
</dbReference>
<feature type="transmembrane region" description="Helical" evidence="9">
    <location>
        <begin position="113"/>
        <end position="137"/>
    </location>
</feature>
<feature type="transmembrane region" description="Helical" evidence="9">
    <location>
        <begin position="243"/>
        <end position="262"/>
    </location>
</feature>
<evidence type="ECO:0000256" key="2">
    <source>
        <dbReference type="ARBA" id="ARBA00022448"/>
    </source>
</evidence>
<dbReference type="GO" id="GO:0015421">
    <property type="term" value="F:ABC-type oligopeptide transporter activity"/>
    <property type="evidence" value="ECO:0007669"/>
    <property type="project" value="TreeGrafter"/>
</dbReference>
<keyword evidence="12" id="KW-0378">Hydrolase</keyword>
<evidence type="ECO:0000256" key="3">
    <source>
        <dbReference type="ARBA" id="ARBA00022692"/>
    </source>
</evidence>
<keyword evidence="5" id="KW-0067">ATP-binding</keyword>
<dbReference type="SUPFAM" id="SSF52540">
    <property type="entry name" value="P-loop containing nucleoside triphosphate hydrolases"/>
    <property type="match status" value="2"/>
</dbReference>
<feature type="transmembrane region" description="Helical" evidence="9">
    <location>
        <begin position="1232"/>
        <end position="1254"/>
    </location>
</feature>
<keyword evidence="4" id="KW-0547">Nucleotide-binding</keyword>
<feature type="domain" description="ABC transporter" evidence="10">
    <location>
        <begin position="1407"/>
        <end position="1658"/>
    </location>
</feature>
<evidence type="ECO:0000259" key="10">
    <source>
        <dbReference type="PROSITE" id="PS50893"/>
    </source>
</evidence>
<dbReference type="PROSITE" id="PS00211">
    <property type="entry name" value="ABC_TRANSPORTER_1"/>
    <property type="match status" value="2"/>
</dbReference>
<dbReference type="Pfam" id="PF00005">
    <property type="entry name" value="ABC_tran"/>
    <property type="match status" value="2"/>
</dbReference>
<feature type="transmembrane region" description="Helical" evidence="9">
    <location>
        <begin position="50"/>
        <end position="75"/>
    </location>
</feature>
<dbReference type="GO" id="GO:0016020">
    <property type="term" value="C:membrane"/>
    <property type="evidence" value="ECO:0007669"/>
    <property type="project" value="UniProtKB-SubCell"/>
</dbReference>
<feature type="compositionally biased region" description="Basic and acidic residues" evidence="8">
    <location>
        <begin position="1037"/>
        <end position="1061"/>
    </location>
</feature>
<keyword evidence="13" id="KW-1185">Reference proteome</keyword>
<dbReference type="EMBL" id="CALTRL010000592">
    <property type="protein sequence ID" value="CAH7668739.1"/>
    <property type="molecule type" value="Genomic_DNA"/>
</dbReference>
<feature type="domain" description="ABC transmembrane type-1" evidence="11">
    <location>
        <begin position="1091"/>
        <end position="1374"/>
    </location>
</feature>
<dbReference type="Pfam" id="PF00664">
    <property type="entry name" value="ABC_membrane"/>
    <property type="match status" value="3"/>
</dbReference>
<dbReference type="PROSITE" id="PS50929">
    <property type="entry name" value="ABC_TM1F"/>
    <property type="match status" value="2"/>
</dbReference>
<evidence type="ECO:0000256" key="4">
    <source>
        <dbReference type="ARBA" id="ARBA00022741"/>
    </source>
</evidence>
<evidence type="ECO:0000256" key="6">
    <source>
        <dbReference type="ARBA" id="ARBA00022989"/>
    </source>
</evidence>
<accession>A0AAV0AMN5</accession>
<feature type="region of interest" description="Disordered" evidence="8">
    <location>
        <begin position="1008"/>
        <end position="1061"/>
    </location>
</feature>
<dbReference type="InterPro" id="IPR011527">
    <property type="entry name" value="ABC1_TM_dom"/>
</dbReference>
<dbReference type="InterPro" id="IPR017871">
    <property type="entry name" value="ABC_transporter-like_CS"/>
</dbReference>
<dbReference type="FunFam" id="3.40.50.300:FF:000604">
    <property type="entry name" value="ABC transporter B family member 28"/>
    <property type="match status" value="1"/>
</dbReference>
<comment type="subcellular location">
    <subcellularLocation>
        <location evidence="1">Membrane</location>
        <topology evidence="1">Multi-pass membrane protein</topology>
    </subcellularLocation>
</comment>
<reference evidence="12" key="1">
    <citation type="submission" date="2022-06" db="EMBL/GenBank/DDBJ databases">
        <authorList>
            <consortium name="SYNGENTA / RWTH Aachen University"/>
        </authorList>
    </citation>
    <scope>NUCLEOTIDE SEQUENCE</scope>
</reference>
<sequence length="1664" mass="184627">MESTTPDVGDRCRSVLAPLSQPQKQISNRQGIGIIQALRELYSFSTKRDLIILVLPAIICSILCGLLPPCMTIMIGSAFQSFADYAVSTSIPLADPTAVEGAKSLLRHRIGIISLKLALIGCVTLALSLIAHTLWAISASKISQKIQVAIYDSISERDLAWFENGMRTRYIPTSEENSAQPAEGVGGGLQEKCEESPAGLMSRFSRQTEDIRAAISGKLGLIIQYTVTILANIILAFTKSFKLSMVILCTIPIVALLTAISGSMTDKPLAKQGVLESSLSSEIGRVIKDISVAKAFNAQPLEVVKLVRMSRDISKMYLSIVRVWALRIGICQWLSLLMFVQGFGYGSRLISTQAVTAGDVNTVFWSCLVASSYLQMMIPLLSYVEKAKIATYNILALMAIESSSLKQEELRDSVKKDVSLYNRSEISKKPLDAPPVLVPLSEIRKVNSRKYISTGTQSFASTCSPPNLSIPNPDNIQKPPVEGENVIQINNSPPTTPTRLSSRLSRSFPLAQKPRKIRYSNKLGKARTLRKLVPTQFEGQLELKDVTFYYPSNDPHLSRFPFRSSSLSTQIDPVPNLDSASIFFPPGEFTFIVGESGSGKSTISSLILGLYPLSSGTIDADNFGSIEWLDKTWYRNQIGLVSGLTSNLIFPGTIHQNIAIGVGGSRDWRAVSREEVTRAAKFALLHNFISDLPDGYDTRLVDGSLSSDDLNEKSKGGSVQDLSGGEKQRLGLARAWIRNPTVLVLDEATSALDLTKQSLMYNSIRHWRSNKTTICITHDLKPIRQTDYVYVISQGKVVEHDFRCNLEAMPSNKGFFRQLSKRAETANNFESRFKNNKVDQSSAHIALNRQAETIEMIDTNHSSQMSHEAYKPNHFEIDKRRSEKRVTVLAGFIHAMQSENGFLSLPTNGITQGFSRTHNSWRSSSIIPRNFDSEVSRSGELKEDIVNPHLQNKKIYNKTSLELRRPISFLQKNQNKSNQRNFPGYAADDDNDYQEYLAAVMLQSSKFASDRRPKRISDEVTNDPKNEPESSAQLRKKWTEDDPREKTDAKKDSKSPHHAIEISDNSDVSSLKITKLWKNISPTICKKWVLLLGLLSSLASGAMTPVFSVLLGNLLSKIADPPEGFILRTSAYIIIVSLVDGALMGSRIYLMEWVSTMWLENMRKISLEKIVLQDQAWFDQTENSHSNIINRLMKDGNDCKDLIGQILAETVTIITLVLVAFVWAVIMGWQLTLIGLSLAPIFFIIIGGSGKIGARLEQLNKMSREEVANQFHFTISSVKALRSMAIEPLMRESFVNTTQKSRKLFIRASPFGGMSYGLNVALTYFAEGLMFYAGATLVIKGTYTFSRLSQVFSLIIFSVTFAGQMISSVPSYSKASRAAIDLMRLVNLPKTTKETSGDLIVPIKGRIEFRKVNFSYPARPDVQVLKSVSFVIEPGECVGIVGSSGSGKSTISLLLHRFYEVETGSIRLDGFNISRIDSRQVRDDIGLVTQQPVLFNATILENLSYGYVPVHKSEGVSSKIDQLLLRVEVEKILKKVNLDGFVKSLPQGLDTNIGENSDLISSGQAQRLSLGRMLLQKKRKILVFDETTSALDLINQGEIMKTINEVRQGKTSLIITHKAAVMKMCDRLIVMDKGKVVEQGTYDSLMNNHNGFLSSMSRAGEWKA</sequence>
<evidence type="ECO:0000256" key="9">
    <source>
        <dbReference type="SAM" id="Phobius"/>
    </source>
</evidence>
<dbReference type="InterPro" id="IPR039421">
    <property type="entry name" value="Type_1_exporter"/>
</dbReference>
<keyword evidence="3 9" id="KW-0812">Transmembrane</keyword>
<feature type="compositionally biased region" description="Basic and acidic residues" evidence="8">
    <location>
        <begin position="1008"/>
        <end position="1028"/>
    </location>
</feature>
<dbReference type="PANTHER" id="PTHR43394:SF1">
    <property type="entry name" value="ATP-BINDING CASSETTE SUB-FAMILY B MEMBER 10, MITOCHONDRIAL"/>
    <property type="match status" value="1"/>
</dbReference>
<dbReference type="GO" id="GO:0005737">
    <property type="term" value="C:cytoplasm"/>
    <property type="evidence" value="ECO:0007669"/>
    <property type="project" value="UniProtKB-ARBA"/>
</dbReference>
<proteinExistence type="predicted"/>
<feature type="domain" description="ABC transporter" evidence="10">
    <location>
        <begin position="562"/>
        <end position="819"/>
    </location>
</feature>
<evidence type="ECO:0000256" key="5">
    <source>
        <dbReference type="ARBA" id="ARBA00022840"/>
    </source>
</evidence>
<evidence type="ECO:0000313" key="12">
    <source>
        <dbReference type="EMBL" id="CAH7668739.1"/>
    </source>
</evidence>
<dbReference type="InterPro" id="IPR036640">
    <property type="entry name" value="ABC1_TM_sf"/>
</dbReference>
<feature type="transmembrane region" description="Helical" evidence="9">
    <location>
        <begin position="1202"/>
        <end position="1226"/>
    </location>
</feature>
<dbReference type="PROSITE" id="PS50893">
    <property type="entry name" value="ABC_TRANSPORTER_2"/>
    <property type="match status" value="2"/>
</dbReference>
<feature type="transmembrane region" description="Helical" evidence="9">
    <location>
        <begin position="1316"/>
        <end position="1339"/>
    </location>
</feature>
<dbReference type="PANTHER" id="PTHR43394">
    <property type="entry name" value="ATP-DEPENDENT PERMEASE MDL1, MITOCHONDRIAL"/>
    <property type="match status" value="1"/>
</dbReference>
<keyword evidence="7 9" id="KW-0472">Membrane</keyword>
<dbReference type="GO" id="GO:0016887">
    <property type="term" value="F:ATP hydrolysis activity"/>
    <property type="evidence" value="ECO:0007669"/>
    <property type="project" value="InterPro"/>
</dbReference>
<evidence type="ECO:0000256" key="1">
    <source>
        <dbReference type="ARBA" id="ARBA00004141"/>
    </source>
</evidence>
<dbReference type="SMART" id="SM00382">
    <property type="entry name" value="AAA"/>
    <property type="match status" value="2"/>
</dbReference>
<dbReference type="SUPFAM" id="SSF90123">
    <property type="entry name" value="ABC transporter transmembrane region"/>
    <property type="match status" value="2"/>
</dbReference>
<dbReference type="InterPro" id="IPR003593">
    <property type="entry name" value="AAA+_ATPase"/>
</dbReference>
<dbReference type="CDD" id="cd18577">
    <property type="entry name" value="ABC_6TM_Pgp_ABCB1_D1_like"/>
    <property type="match status" value="1"/>
</dbReference>
<evidence type="ECO:0000256" key="7">
    <source>
        <dbReference type="ARBA" id="ARBA00023136"/>
    </source>
</evidence>
<feature type="transmembrane region" description="Helical" evidence="9">
    <location>
        <begin position="1131"/>
        <end position="1150"/>
    </location>
</feature>
<dbReference type="Proteomes" id="UP001153365">
    <property type="component" value="Unassembled WGS sequence"/>
</dbReference>
<organism evidence="12 13">
    <name type="scientific">Phakopsora pachyrhizi</name>
    <name type="common">Asian soybean rust disease fungus</name>
    <dbReference type="NCBI Taxonomy" id="170000"/>
    <lineage>
        <taxon>Eukaryota</taxon>
        <taxon>Fungi</taxon>
        <taxon>Dikarya</taxon>
        <taxon>Basidiomycota</taxon>
        <taxon>Pucciniomycotina</taxon>
        <taxon>Pucciniomycetes</taxon>
        <taxon>Pucciniales</taxon>
        <taxon>Phakopsoraceae</taxon>
        <taxon>Phakopsora</taxon>
    </lineage>
</organism>
<dbReference type="GO" id="GO:0005524">
    <property type="term" value="F:ATP binding"/>
    <property type="evidence" value="ECO:0007669"/>
    <property type="project" value="UniProtKB-KW"/>
</dbReference>
<dbReference type="InterPro" id="IPR027417">
    <property type="entry name" value="P-loop_NTPase"/>
</dbReference>
<feature type="transmembrane region" description="Helical" evidence="9">
    <location>
        <begin position="1351"/>
        <end position="1373"/>
    </location>
</feature>
<feature type="transmembrane region" description="Helical" evidence="9">
    <location>
        <begin position="1088"/>
        <end position="1111"/>
    </location>
</feature>
<keyword evidence="6 9" id="KW-1133">Transmembrane helix</keyword>
<keyword evidence="2" id="KW-0813">Transport</keyword>
<feature type="transmembrane region" description="Helical" evidence="9">
    <location>
        <begin position="219"/>
        <end position="237"/>
    </location>
</feature>
<feature type="domain" description="ABC transmembrane type-1" evidence="11">
    <location>
        <begin position="57"/>
        <end position="386"/>
    </location>
</feature>
<protein>
    <submittedName>
        <fullName evidence="12">P-loop containing nucleoside triphosphate hydrolase protein</fullName>
    </submittedName>
</protein>